<dbReference type="AlphaFoldDB" id="A0A9X3C3Q7"/>
<feature type="domain" description="HTH araC/xylS-type" evidence="4">
    <location>
        <begin position="232"/>
        <end position="330"/>
    </location>
</feature>
<evidence type="ECO:0000259" key="4">
    <source>
        <dbReference type="PROSITE" id="PS01124"/>
    </source>
</evidence>
<gene>
    <name evidence="5" type="ORF">H7K45_18520</name>
</gene>
<dbReference type="InterPro" id="IPR018060">
    <property type="entry name" value="HTH_AraC"/>
</dbReference>
<dbReference type="InterPro" id="IPR032687">
    <property type="entry name" value="AraC-type_N"/>
</dbReference>
<dbReference type="Proteomes" id="UP001141629">
    <property type="component" value="Unassembled WGS sequence"/>
</dbReference>
<dbReference type="PANTHER" id="PTHR47894">
    <property type="entry name" value="HTH-TYPE TRANSCRIPTIONAL REGULATOR GADX"/>
    <property type="match status" value="1"/>
</dbReference>
<dbReference type="GO" id="GO:0005829">
    <property type="term" value="C:cytosol"/>
    <property type="evidence" value="ECO:0007669"/>
    <property type="project" value="TreeGrafter"/>
</dbReference>
<name>A0A9X3C3Q7_9MYCO</name>
<dbReference type="PROSITE" id="PS01124">
    <property type="entry name" value="HTH_ARAC_FAMILY_2"/>
    <property type="match status" value="1"/>
</dbReference>
<keyword evidence="3" id="KW-0804">Transcription</keyword>
<dbReference type="Pfam" id="PF12625">
    <property type="entry name" value="Arabinose_bd"/>
    <property type="match status" value="1"/>
</dbReference>
<keyword evidence="1" id="KW-0805">Transcription regulation</keyword>
<dbReference type="EMBL" id="JACKVK010000009">
    <property type="protein sequence ID" value="MCV7422542.1"/>
    <property type="molecule type" value="Genomic_DNA"/>
</dbReference>
<evidence type="ECO:0000256" key="2">
    <source>
        <dbReference type="ARBA" id="ARBA00023125"/>
    </source>
</evidence>
<dbReference type="RefSeq" id="WP_263997374.1">
    <property type="nucleotide sequence ID" value="NZ_JACKVK010000009.1"/>
</dbReference>
<evidence type="ECO:0000256" key="1">
    <source>
        <dbReference type="ARBA" id="ARBA00023015"/>
    </source>
</evidence>
<evidence type="ECO:0000313" key="6">
    <source>
        <dbReference type="Proteomes" id="UP001141629"/>
    </source>
</evidence>
<dbReference type="PANTHER" id="PTHR47894:SF1">
    <property type="entry name" value="HTH-TYPE TRANSCRIPTIONAL REGULATOR VQSM"/>
    <property type="match status" value="1"/>
</dbReference>
<dbReference type="SMART" id="SM00342">
    <property type="entry name" value="HTH_ARAC"/>
    <property type="match status" value="1"/>
</dbReference>
<evidence type="ECO:0000313" key="5">
    <source>
        <dbReference type="EMBL" id="MCV7422542.1"/>
    </source>
</evidence>
<dbReference type="Pfam" id="PF12833">
    <property type="entry name" value="HTH_18"/>
    <property type="match status" value="1"/>
</dbReference>
<dbReference type="InterPro" id="IPR009057">
    <property type="entry name" value="Homeodomain-like_sf"/>
</dbReference>
<keyword evidence="2" id="KW-0238">DNA-binding</keyword>
<dbReference type="GO" id="GO:0000976">
    <property type="term" value="F:transcription cis-regulatory region binding"/>
    <property type="evidence" value="ECO:0007669"/>
    <property type="project" value="TreeGrafter"/>
</dbReference>
<proteinExistence type="predicted"/>
<reference evidence="5" key="2">
    <citation type="journal article" date="2022" name="BMC Genomics">
        <title>Comparative genome analysis of mycobacteria focusing on tRNA and non-coding RNA.</title>
        <authorList>
            <person name="Behra P.R.K."/>
            <person name="Pettersson B.M.F."/>
            <person name="Ramesh M."/>
            <person name="Das S."/>
            <person name="Dasgupta S."/>
            <person name="Kirsebom L.A."/>
        </authorList>
    </citation>
    <scope>NUCLEOTIDE SEQUENCE</scope>
    <source>
        <strain evidence="5">DSM 44838</strain>
    </source>
</reference>
<reference evidence="5" key="1">
    <citation type="submission" date="2020-07" db="EMBL/GenBank/DDBJ databases">
        <authorList>
            <person name="Pettersson B.M.F."/>
            <person name="Behra P.R.K."/>
            <person name="Ramesh M."/>
            <person name="Das S."/>
            <person name="Dasgupta S."/>
            <person name="Kirsebom L.A."/>
        </authorList>
    </citation>
    <scope>NUCLEOTIDE SEQUENCE</scope>
    <source>
        <strain evidence="5">DSM 44838</strain>
    </source>
</reference>
<accession>A0A9X3C3Q7</accession>
<organism evidence="5 6">
    <name type="scientific">Mycobacterium yunnanensis</name>
    <dbReference type="NCBI Taxonomy" id="368477"/>
    <lineage>
        <taxon>Bacteria</taxon>
        <taxon>Bacillati</taxon>
        <taxon>Actinomycetota</taxon>
        <taxon>Actinomycetes</taxon>
        <taxon>Mycobacteriales</taxon>
        <taxon>Mycobacteriaceae</taxon>
        <taxon>Mycobacterium</taxon>
    </lineage>
</organism>
<protein>
    <submittedName>
        <fullName evidence="5">AraC family transcriptional regulator</fullName>
    </submittedName>
</protein>
<dbReference type="GO" id="GO:0003700">
    <property type="term" value="F:DNA-binding transcription factor activity"/>
    <property type="evidence" value="ECO:0007669"/>
    <property type="project" value="InterPro"/>
</dbReference>
<keyword evidence="6" id="KW-1185">Reference proteome</keyword>
<sequence>MATRTVAIQLIRAAIAPATDRGLDVDAVLRAAGIPPGLVAEDAARVTEEQAARLIQVLWVVTGDEMVGLGPMVIPRGTFRMVTLGLIHTPDLRTALQRLIEFVGIGIGFDVTEMAGDASTTKMIVAPGGRTRADQVVGAVGIVVGHRFANWLIGRQIPLTAVELPEPAPAHADYPSIFGVTPIFDAPAASIAFDSGHLDAPVVRNEDELIAFLRNLPTALLFRQDYHPATSSRVRRMLERRPVPELVGVEDVARPLNVSGQHLRRLLREEGTTFREIKDVVLRDAAIDALVTGRETTEELSDRLGFSEPSAFRRAFRRWTGSPPGAYRLAQG</sequence>
<dbReference type="Gene3D" id="1.10.10.60">
    <property type="entry name" value="Homeodomain-like"/>
    <property type="match status" value="1"/>
</dbReference>
<evidence type="ECO:0000256" key="3">
    <source>
        <dbReference type="ARBA" id="ARBA00023163"/>
    </source>
</evidence>
<dbReference type="SUPFAM" id="SSF46689">
    <property type="entry name" value="Homeodomain-like"/>
    <property type="match status" value="1"/>
</dbReference>
<comment type="caution">
    <text evidence="5">The sequence shown here is derived from an EMBL/GenBank/DDBJ whole genome shotgun (WGS) entry which is preliminary data.</text>
</comment>